<reference evidence="2 3" key="1">
    <citation type="submission" date="2018-07" db="EMBL/GenBank/DDBJ databases">
        <title>Genomic Encyclopedia of Type Strains, Phase IV (KMG-IV): sequencing the most valuable type-strain genomes for metagenomic binning, comparative biology and taxonomic classification.</title>
        <authorList>
            <person name="Goeker M."/>
        </authorList>
    </citation>
    <scope>NUCLEOTIDE SEQUENCE [LARGE SCALE GENOMIC DNA]</scope>
    <source>
        <strain evidence="2 3">DSM 27016</strain>
    </source>
</reference>
<gene>
    <name evidence="2" type="ORF">DFR58_1451</name>
</gene>
<dbReference type="AlphaFoldDB" id="A0A369AG62"/>
<feature type="transmembrane region" description="Helical" evidence="1">
    <location>
        <begin position="45"/>
        <end position="63"/>
    </location>
</feature>
<dbReference type="EMBL" id="QPJT01000045">
    <property type="protein sequence ID" value="RCX08161.1"/>
    <property type="molecule type" value="Genomic_DNA"/>
</dbReference>
<keyword evidence="1" id="KW-0812">Transmembrane</keyword>
<dbReference type="Proteomes" id="UP000253034">
    <property type="component" value="Unassembled WGS sequence"/>
</dbReference>
<organism evidence="2 3">
    <name type="scientific">Anaerobacterium chartisolvens</name>
    <dbReference type="NCBI Taxonomy" id="1297424"/>
    <lineage>
        <taxon>Bacteria</taxon>
        <taxon>Bacillati</taxon>
        <taxon>Bacillota</taxon>
        <taxon>Clostridia</taxon>
        <taxon>Eubacteriales</taxon>
        <taxon>Oscillospiraceae</taxon>
        <taxon>Anaerobacterium</taxon>
    </lineage>
</organism>
<keyword evidence="3" id="KW-1185">Reference proteome</keyword>
<keyword evidence="1" id="KW-1133">Transmembrane helix</keyword>
<dbReference type="OrthoDB" id="1692805at2"/>
<protein>
    <submittedName>
        <fullName evidence="2">Uncharacterized protein</fullName>
    </submittedName>
</protein>
<accession>A0A369AG62</accession>
<feature type="transmembrane region" description="Helical" evidence="1">
    <location>
        <begin position="84"/>
        <end position="107"/>
    </location>
</feature>
<name>A0A369AG62_9FIRM</name>
<sequence length="110" mass="12740">MRKMDEMGRNIRLRSEELGFKSAVLILAVWVLYECWQGFFNGGTYNHLPALILIVTLCVQGLSEMVMKRKMISGDEEYKEPNKILWWSIMFIAAIAIILSIGSYLMLNYN</sequence>
<dbReference type="RefSeq" id="WP_114300252.1">
    <property type="nucleotide sequence ID" value="NZ_QPJT01000045.1"/>
</dbReference>
<evidence type="ECO:0000256" key="1">
    <source>
        <dbReference type="SAM" id="Phobius"/>
    </source>
</evidence>
<keyword evidence="1" id="KW-0472">Membrane</keyword>
<feature type="transmembrane region" description="Helical" evidence="1">
    <location>
        <begin position="20"/>
        <end position="39"/>
    </location>
</feature>
<comment type="caution">
    <text evidence="2">The sequence shown here is derived from an EMBL/GenBank/DDBJ whole genome shotgun (WGS) entry which is preliminary data.</text>
</comment>
<evidence type="ECO:0000313" key="2">
    <source>
        <dbReference type="EMBL" id="RCX08161.1"/>
    </source>
</evidence>
<proteinExistence type="predicted"/>
<evidence type="ECO:0000313" key="3">
    <source>
        <dbReference type="Proteomes" id="UP000253034"/>
    </source>
</evidence>